<gene>
    <name evidence="1" type="ORF">P3T76_015376</name>
</gene>
<protein>
    <submittedName>
        <fullName evidence="1">Uncharacterized protein</fullName>
    </submittedName>
</protein>
<reference evidence="1" key="1">
    <citation type="submission" date="2023-08" db="EMBL/GenBank/DDBJ databases">
        <title>Reference Genome Resource for the Citrus Pathogen Phytophthora citrophthora.</title>
        <authorList>
            <person name="Moller H."/>
            <person name="Coetzee B."/>
            <person name="Rose L.J."/>
            <person name="Van Niekerk J.M."/>
        </authorList>
    </citation>
    <scope>NUCLEOTIDE SEQUENCE</scope>
    <source>
        <strain evidence="1">STE-U-9442</strain>
    </source>
</reference>
<sequence length="81" mass="9328">MAPAIPHPNTVDIAYIYRRRNFVDVLENVSVLTPVTALCEQLCKRFNEGLNIDVSPEQIRLNTMLKVDSEWPPESDRYPAR</sequence>
<dbReference type="AlphaFoldDB" id="A0AAD9FZZ4"/>
<dbReference type="EMBL" id="JASMQC010000052">
    <property type="protein sequence ID" value="KAK1929083.1"/>
    <property type="molecule type" value="Genomic_DNA"/>
</dbReference>
<evidence type="ECO:0000313" key="1">
    <source>
        <dbReference type="EMBL" id="KAK1929083.1"/>
    </source>
</evidence>
<comment type="caution">
    <text evidence="1">The sequence shown here is derived from an EMBL/GenBank/DDBJ whole genome shotgun (WGS) entry which is preliminary data.</text>
</comment>
<dbReference type="Proteomes" id="UP001259832">
    <property type="component" value="Unassembled WGS sequence"/>
</dbReference>
<keyword evidence="2" id="KW-1185">Reference proteome</keyword>
<proteinExistence type="predicted"/>
<evidence type="ECO:0000313" key="2">
    <source>
        <dbReference type="Proteomes" id="UP001259832"/>
    </source>
</evidence>
<organism evidence="1 2">
    <name type="scientific">Phytophthora citrophthora</name>
    <dbReference type="NCBI Taxonomy" id="4793"/>
    <lineage>
        <taxon>Eukaryota</taxon>
        <taxon>Sar</taxon>
        <taxon>Stramenopiles</taxon>
        <taxon>Oomycota</taxon>
        <taxon>Peronosporomycetes</taxon>
        <taxon>Peronosporales</taxon>
        <taxon>Peronosporaceae</taxon>
        <taxon>Phytophthora</taxon>
    </lineage>
</organism>
<accession>A0AAD9FZZ4</accession>
<name>A0AAD9FZZ4_9STRA</name>